<proteinExistence type="predicted"/>
<name>A0A0M0BTT1_9ARCH</name>
<evidence type="ECO:0000313" key="2">
    <source>
        <dbReference type="Proteomes" id="UP000054016"/>
    </source>
</evidence>
<dbReference type="EMBL" id="LFWV01000025">
    <property type="protein sequence ID" value="KON31765.1"/>
    <property type="molecule type" value="Genomic_DNA"/>
</dbReference>
<gene>
    <name evidence="1" type="ORF">AC478_02250</name>
</gene>
<protein>
    <submittedName>
        <fullName evidence="1">Uncharacterized protein</fullName>
    </submittedName>
</protein>
<sequence length="122" mass="13779">MSESKVTVKYEPFKEVIIMERTFFSTPENLARFTAVIAGGKLAGLYWVDGIVFLYFPLPASNTAVAKALIETGKVYWTFVGYSHMPKYAPTIETKEKMIVPVIDISSDPILIKVAKWLKEQK</sequence>
<accession>A0A0M0BTT1</accession>
<evidence type="ECO:0000313" key="1">
    <source>
        <dbReference type="EMBL" id="KON31765.1"/>
    </source>
</evidence>
<dbReference type="Proteomes" id="UP000054016">
    <property type="component" value="Unassembled WGS sequence"/>
</dbReference>
<dbReference type="AlphaFoldDB" id="A0A0M0BTT1"/>
<organism evidence="1 2">
    <name type="scientific">miscellaneous Crenarchaeota group-1 archaeon SG8-32-3</name>
    <dbReference type="NCBI Taxonomy" id="1685125"/>
    <lineage>
        <taxon>Archaea</taxon>
        <taxon>Candidatus Bathyarchaeota</taxon>
        <taxon>MCG-1</taxon>
    </lineage>
</organism>
<comment type="caution">
    <text evidence="1">The sequence shown here is derived from an EMBL/GenBank/DDBJ whole genome shotgun (WGS) entry which is preliminary data.</text>
</comment>
<reference evidence="2" key="1">
    <citation type="submission" date="2015-06" db="EMBL/GenBank/DDBJ databases">
        <title>New insights into the roles of widespread benthic archaea in carbon and nitrogen cycling.</title>
        <authorList>
            <person name="Lazar C.S."/>
            <person name="Baker B.J."/>
            <person name="Seitz K.W."/>
            <person name="Hyde A.S."/>
            <person name="Dick G.J."/>
            <person name="Hinrichs K.-U."/>
            <person name="Teske A.P."/>
        </authorList>
    </citation>
    <scope>NUCLEOTIDE SEQUENCE [LARGE SCALE GENOMIC DNA]</scope>
</reference>